<accession>A0A0F9DIN3</accession>
<evidence type="ECO:0000259" key="1">
    <source>
        <dbReference type="Pfam" id="PF20600"/>
    </source>
</evidence>
<comment type="caution">
    <text evidence="2">The sequence shown here is derived from an EMBL/GenBank/DDBJ whole genome shotgun (WGS) entry which is preliminary data.</text>
</comment>
<name>A0A0F9DIN3_9ZZZZ</name>
<dbReference type="InterPro" id="IPR046768">
    <property type="entry name" value="ExoX-like_C"/>
</dbReference>
<protein>
    <recommendedName>
        <fullName evidence="1">Exodeoxyribonuclease X-like C-terminal domain-containing protein</fullName>
    </recommendedName>
</protein>
<gene>
    <name evidence="2" type="ORF">LCGC14_2194200</name>
</gene>
<evidence type="ECO:0000313" key="2">
    <source>
        <dbReference type="EMBL" id="KKL61548.1"/>
    </source>
</evidence>
<feature type="domain" description="Exodeoxyribonuclease X-like C-terminal" evidence="1">
    <location>
        <begin position="14"/>
        <end position="39"/>
    </location>
</feature>
<organism evidence="2">
    <name type="scientific">marine sediment metagenome</name>
    <dbReference type="NCBI Taxonomy" id="412755"/>
    <lineage>
        <taxon>unclassified sequences</taxon>
        <taxon>metagenomes</taxon>
        <taxon>ecological metagenomes</taxon>
    </lineage>
</organism>
<dbReference type="AlphaFoldDB" id="A0A0F9DIN3"/>
<dbReference type="Pfam" id="PF20600">
    <property type="entry name" value="ExoX-like_C"/>
    <property type="match status" value="1"/>
</dbReference>
<dbReference type="EMBL" id="LAZR01028785">
    <property type="protein sequence ID" value="KKL61548.1"/>
    <property type="molecule type" value="Genomic_DNA"/>
</dbReference>
<proteinExistence type="predicted"/>
<reference evidence="2" key="1">
    <citation type="journal article" date="2015" name="Nature">
        <title>Complex archaea that bridge the gap between prokaryotes and eukaryotes.</title>
        <authorList>
            <person name="Spang A."/>
            <person name="Saw J.H."/>
            <person name="Jorgensen S.L."/>
            <person name="Zaremba-Niedzwiedzka K."/>
            <person name="Martijn J."/>
            <person name="Lind A.E."/>
            <person name="van Eijk R."/>
            <person name="Schleper C."/>
            <person name="Guy L."/>
            <person name="Ettema T.J."/>
        </authorList>
    </citation>
    <scope>NUCLEOTIDE SEQUENCE</scope>
</reference>
<sequence>MSKGTLDQLTMPLGKYKGETVDAVAADHPSYLRWLLENVKLDRYPGLFENIREVLARRGELND</sequence>